<dbReference type="InterPro" id="IPR029058">
    <property type="entry name" value="AB_hydrolase_fold"/>
</dbReference>
<name>A0ABT2KBB5_9RHOB</name>
<dbReference type="Gene3D" id="3.40.50.1820">
    <property type="entry name" value="alpha/beta hydrolase"/>
    <property type="match status" value="1"/>
</dbReference>
<protein>
    <recommendedName>
        <fullName evidence="3">Dienelactone hydrolase</fullName>
    </recommendedName>
</protein>
<keyword evidence="2" id="KW-1185">Reference proteome</keyword>
<dbReference type="SUPFAM" id="SSF53474">
    <property type="entry name" value="alpha/beta-Hydrolases"/>
    <property type="match status" value="1"/>
</dbReference>
<dbReference type="PIRSF" id="PIRSF031982">
    <property type="entry name" value="UCP031982_abhydr"/>
    <property type="match status" value="1"/>
</dbReference>
<dbReference type="RefSeq" id="WP_260277088.1">
    <property type="nucleotide sequence ID" value="NZ_JANAVZ010000005.1"/>
</dbReference>
<evidence type="ECO:0008006" key="3">
    <source>
        <dbReference type="Google" id="ProtNLM"/>
    </source>
</evidence>
<organism evidence="1 2">
    <name type="scientific">Paracoccus maritimus</name>
    <dbReference type="NCBI Taxonomy" id="2933292"/>
    <lineage>
        <taxon>Bacteria</taxon>
        <taxon>Pseudomonadati</taxon>
        <taxon>Pseudomonadota</taxon>
        <taxon>Alphaproteobacteria</taxon>
        <taxon>Rhodobacterales</taxon>
        <taxon>Paracoccaceae</taxon>
        <taxon>Paracoccus</taxon>
    </lineage>
</organism>
<gene>
    <name evidence="1" type="ORF">MU516_10015</name>
</gene>
<proteinExistence type="predicted"/>
<dbReference type="InterPro" id="IPR016986">
    <property type="entry name" value="UCP031982_abhydr"/>
</dbReference>
<reference evidence="1 2" key="1">
    <citation type="submission" date="2022-04" db="EMBL/GenBank/DDBJ databases">
        <title>Paracoccus sp. YLB-12 draft genome sequence.</title>
        <authorList>
            <person name="Yu L."/>
        </authorList>
    </citation>
    <scope>NUCLEOTIDE SEQUENCE [LARGE SCALE GENOMIC DNA]</scope>
    <source>
        <strain evidence="1 2">YLB-12</strain>
    </source>
</reference>
<comment type="caution">
    <text evidence="1">The sequence shown here is derived from an EMBL/GenBank/DDBJ whole genome shotgun (WGS) entry which is preliminary data.</text>
</comment>
<dbReference type="Proteomes" id="UP001320702">
    <property type="component" value="Unassembled WGS sequence"/>
</dbReference>
<accession>A0ABT2KBB5</accession>
<sequence>MLPLLFMLAAHGMARSAPGVMQVIDNAERPLALSIWYPAEADASITVGANAVFEGAPAAEDAPVPSGRLPLVMLSHGGLRSAANSGAWLAAALAQAGFLVVEVNGLRPQNPRQAVDEIWRRPDDIRDALDLVLGDPVWSDHVDQDRIAVAGFALGGTAALSVAGRRLDPDGYLGSCSGDDAGGPDCAWFAAHDVAPEQVDRDRLDRSRRDLRIGAAVALDPEYASAFAGDAASDAVPALLILSDEQNSIAGSGIQELPQAGPFDAFPVCTAKGARILLEDGGDPALCGASPEARQQAHDRIAKAIIAFLNGARD</sequence>
<evidence type="ECO:0000313" key="1">
    <source>
        <dbReference type="EMBL" id="MCT4333199.1"/>
    </source>
</evidence>
<evidence type="ECO:0000313" key="2">
    <source>
        <dbReference type="Proteomes" id="UP001320702"/>
    </source>
</evidence>
<dbReference type="EMBL" id="JANAVZ010000005">
    <property type="protein sequence ID" value="MCT4333199.1"/>
    <property type="molecule type" value="Genomic_DNA"/>
</dbReference>